<accession>Q67LL7</accession>
<proteinExistence type="predicted"/>
<protein>
    <recommendedName>
        <fullName evidence="1">HD domain-containing protein</fullName>
    </recommendedName>
</protein>
<dbReference type="HOGENOM" id="CLU_081221_0_0_9"/>
<feature type="domain" description="HD" evidence="1">
    <location>
        <begin position="57"/>
        <end position="147"/>
    </location>
</feature>
<evidence type="ECO:0000259" key="1">
    <source>
        <dbReference type="Pfam" id="PF01966"/>
    </source>
</evidence>
<dbReference type="eggNOG" id="COG3294">
    <property type="taxonomic scope" value="Bacteria"/>
</dbReference>
<dbReference type="PANTHER" id="PTHR40517:SF1">
    <property type="entry name" value="METAL-DEPENDENT PHOSPHOHYDROLASE, HD SUPERFAMILY-RELATED"/>
    <property type="match status" value="1"/>
</dbReference>
<dbReference type="InterPro" id="IPR039967">
    <property type="entry name" value="MJ1020-like"/>
</dbReference>
<dbReference type="AlphaFoldDB" id="Q67LL7"/>
<evidence type="ECO:0000313" key="3">
    <source>
        <dbReference type="Proteomes" id="UP000000417"/>
    </source>
</evidence>
<dbReference type="SUPFAM" id="SSF109604">
    <property type="entry name" value="HD-domain/PDEase-like"/>
    <property type="match status" value="1"/>
</dbReference>
<dbReference type="Proteomes" id="UP000000417">
    <property type="component" value="Chromosome"/>
</dbReference>
<dbReference type="EMBL" id="AP006840">
    <property type="protein sequence ID" value="BAD41429.1"/>
    <property type="molecule type" value="Genomic_DNA"/>
</dbReference>
<keyword evidence="3" id="KW-1185">Reference proteome</keyword>
<sequence length="241" mass="26810">MFRRRQRGSRQVADVTGGPGLGKVTFEQVRQDPEVRAYIVKANEMLAAIGFTEHGLRHVGLVADRAMGLMAELDRPPRLRELAGIAALLHDIGNIVNRQGHGQTSALLAHHILSRMGMAPEEIAIIMSAIGNHEEEIGNPVHDVSAALILADKSDVHRTRVYNRDVATFDIHDRVNCAVTHSELHAFPAEKVIRLSLTVDTSIIAIMEYFEIFLSRMIMCRRAAAHLGCQFQLVMNENRLL</sequence>
<name>Q67LL7_SYMTH</name>
<dbReference type="InterPro" id="IPR003607">
    <property type="entry name" value="HD/PDEase_dom"/>
</dbReference>
<evidence type="ECO:0000313" key="2">
    <source>
        <dbReference type="EMBL" id="BAD41429.1"/>
    </source>
</evidence>
<gene>
    <name evidence="2" type="ordered locus">STH2444</name>
</gene>
<dbReference type="PANTHER" id="PTHR40517">
    <property type="entry name" value="METAL-DEPENDENT PHOSPHOHYDROLASE, HD SUPERFAMILY-RELATED"/>
    <property type="match status" value="1"/>
</dbReference>
<dbReference type="KEGG" id="sth:STH2444"/>
<organism evidence="2 3">
    <name type="scientific">Symbiobacterium thermophilum (strain DSM 24528 / JCM 14929 / IAM 14863 / T)</name>
    <dbReference type="NCBI Taxonomy" id="292459"/>
    <lineage>
        <taxon>Bacteria</taxon>
        <taxon>Bacillati</taxon>
        <taxon>Bacillota</taxon>
        <taxon>Clostridia</taxon>
        <taxon>Eubacteriales</taxon>
        <taxon>Symbiobacteriaceae</taxon>
        <taxon>Symbiobacterium</taxon>
    </lineage>
</organism>
<dbReference type="InterPro" id="IPR006674">
    <property type="entry name" value="HD_domain"/>
</dbReference>
<reference evidence="2 3" key="1">
    <citation type="journal article" date="2004" name="Nucleic Acids Res.">
        <title>Genome sequence of Symbiobacterium thermophilum, an uncultivable bacterium that depends on microbial commensalism.</title>
        <authorList>
            <person name="Ueda K."/>
            <person name="Yamashita A."/>
            <person name="Ishikawa J."/>
            <person name="Shimada M."/>
            <person name="Watsuji T."/>
            <person name="Morimura K."/>
            <person name="Ikeda H."/>
            <person name="Hattori M."/>
            <person name="Beppu T."/>
        </authorList>
    </citation>
    <scope>NUCLEOTIDE SEQUENCE [LARGE SCALE GENOMIC DNA]</scope>
    <source>
        <strain evidence="3">T / IAM 14863</strain>
    </source>
</reference>
<dbReference type="Pfam" id="PF01966">
    <property type="entry name" value="HD"/>
    <property type="match status" value="1"/>
</dbReference>
<dbReference type="STRING" id="292459.STH2444"/>
<dbReference type="CDD" id="cd00077">
    <property type="entry name" value="HDc"/>
    <property type="match status" value="1"/>
</dbReference>
<dbReference type="Gene3D" id="1.10.3210.10">
    <property type="entry name" value="Hypothetical protein af1432"/>
    <property type="match status" value="1"/>
</dbReference>